<feature type="compositionally biased region" description="Low complexity" evidence="4">
    <location>
        <begin position="1593"/>
        <end position="1609"/>
    </location>
</feature>
<dbReference type="Pfam" id="PF00884">
    <property type="entry name" value="Sulfatase"/>
    <property type="match status" value="1"/>
</dbReference>
<dbReference type="PANTHER" id="PTHR10342">
    <property type="entry name" value="ARYLSULFATASE"/>
    <property type="match status" value="1"/>
</dbReference>
<dbReference type="Proteomes" id="UP001642484">
    <property type="component" value="Unassembled WGS sequence"/>
</dbReference>
<accession>A0ABP0NBW7</accession>
<keyword evidence="7" id="KW-1185">Reference proteome</keyword>
<feature type="region of interest" description="Disordered" evidence="4">
    <location>
        <begin position="1531"/>
        <end position="1560"/>
    </location>
</feature>
<dbReference type="InterPro" id="IPR047115">
    <property type="entry name" value="ARSB"/>
</dbReference>
<feature type="region of interest" description="Disordered" evidence="4">
    <location>
        <begin position="1593"/>
        <end position="1641"/>
    </location>
</feature>
<evidence type="ECO:0000313" key="7">
    <source>
        <dbReference type="Proteomes" id="UP001642484"/>
    </source>
</evidence>
<protein>
    <recommendedName>
        <fullName evidence="5">Integrase catalytic domain-containing protein</fullName>
    </recommendedName>
</protein>
<evidence type="ECO:0000256" key="2">
    <source>
        <dbReference type="ARBA" id="ARBA00022837"/>
    </source>
</evidence>
<feature type="compositionally biased region" description="Polar residues" evidence="4">
    <location>
        <begin position="234"/>
        <end position="244"/>
    </location>
</feature>
<feature type="compositionally biased region" description="Acidic residues" evidence="4">
    <location>
        <begin position="1102"/>
        <end position="1112"/>
    </location>
</feature>
<dbReference type="SUPFAM" id="SSF53649">
    <property type="entry name" value="Alkaline phosphatase-like"/>
    <property type="match status" value="1"/>
</dbReference>
<keyword evidence="2" id="KW-0106">Calcium</keyword>
<feature type="region of interest" description="Disordered" evidence="4">
    <location>
        <begin position="1100"/>
        <end position="1136"/>
    </location>
</feature>
<dbReference type="InterPro" id="IPR001584">
    <property type="entry name" value="Integrase_cat-core"/>
</dbReference>
<name>A0ABP0NBW7_9DINO</name>
<dbReference type="InterPro" id="IPR012337">
    <property type="entry name" value="RNaseH-like_sf"/>
</dbReference>
<evidence type="ECO:0000256" key="3">
    <source>
        <dbReference type="ARBA" id="ARBA00023180"/>
    </source>
</evidence>
<feature type="domain" description="Integrase catalytic" evidence="5">
    <location>
        <begin position="1199"/>
        <end position="1363"/>
    </location>
</feature>
<feature type="compositionally biased region" description="Low complexity" evidence="4">
    <location>
        <begin position="245"/>
        <end position="265"/>
    </location>
</feature>
<dbReference type="PANTHER" id="PTHR10342:SF274">
    <property type="entry name" value="ARYLSULFATASE B"/>
    <property type="match status" value="1"/>
</dbReference>
<reference evidence="6 7" key="1">
    <citation type="submission" date="2024-02" db="EMBL/GenBank/DDBJ databases">
        <authorList>
            <person name="Chen Y."/>
            <person name="Shah S."/>
            <person name="Dougan E. K."/>
            <person name="Thang M."/>
            <person name="Chan C."/>
        </authorList>
    </citation>
    <scope>NUCLEOTIDE SEQUENCE [LARGE SCALE GENOMIC DNA]</scope>
</reference>
<feature type="compositionally biased region" description="Acidic residues" evidence="4">
    <location>
        <begin position="289"/>
        <end position="301"/>
    </location>
</feature>
<feature type="region of interest" description="Disordered" evidence="4">
    <location>
        <begin position="885"/>
        <end position="929"/>
    </location>
</feature>
<evidence type="ECO:0000256" key="4">
    <source>
        <dbReference type="SAM" id="MobiDB-lite"/>
    </source>
</evidence>
<dbReference type="InterPro" id="IPR017850">
    <property type="entry name" value="Alkaline_phosphatase_core_sf"/>
</dbReference>
<dbReference type="InterPro" id="IPR036397">
    <property type="entry name" value="RNaseH_sf"/>
</dbReference>
<evidence type="ECO:0000313" key="6">
    <source>
        <dbReference type="EMBL" id="CAK9061064.1"/>
    </source>
</evidence>
<dbReference type="Pfam" id="PF00665">
    <property type="entry name" value="rve"/>
    <property type="match status" value="1"/>
</dbReference>
<dbReference type="CDD" id="cd16029">
    <property type="entry name" value="4-S"/>
    <property type="match status" value="1"/>
</dbReference>
<keyword evidence="3" id="KW-0325">Glycoprotein</keyword>
<dbReference type="Gene3D" id="3.40.720.10">
    <property type="entry name" value="Alkaline Phosphatase, subunit A"/>
    <property type="match status" value="1"/>
</dbReference>
<dbReference type="InterPro" id="IPR000917">
    <property type="entry name" value="Sulfatase_N"/>
</dbReference>
<feature type="region of interest" description="Disordered" evidence="4">
    <location>
        <begin position="234"/>
        <end position="284"/>
    </location>
</feature>
<dbReference type="EMBL" id="CAXAMN010021584">
    <property type="protein sequence ID" value="CAK9061064.1"/>
    <property type="molecule type" value="Genomic_DNA"/>
</dbReference>
<proteinExistence type="predicted"/>
<sequence>MAEDDKGSSAWYKVPTWDGNPTGFRQFKKEMEWWIASLDPISCGKFNVAARWTLRQTGIVRARCEEFLPSELEGSKEVTAKDPDTGDDIVVEEANPWKGLRKLVDALEESMGKTTLDRKGDLRRQFYVELRRSPGERISAFCSRFRTITSELKREGINLPSDELGWFLRNKLGLDTLRVQLLDTALRGRESYEEVEGECLRLFRDLHSEDPLHRQKATERAPLLNRFLNQSQGSASSSYRTSLPSSGGSSFGNRSFKNSSFSGGSQRSFKPSPKAPPRSALVTEGPVEEIAEGEDDEEELVPDNPDQIGPALEEVLTAEAEVLAAEIQALEEEGLEPDVLEALESGVEQAAESLVTMREARHKIAEIKKDRGYGKQGSSSMPNKPKLTGNQVNGKKAKSTLTTEMTVDAEGDDTPAHEVMTTSRVSRPSTLVEALQGSHEVHVGQLASLSLDKRLMGALDSACNRTCCGSAWVEHYLAALQSAPEAIQQLVSRSQEQETFKFGDGGTQKSSVRIRLPMVVGTDLVLTWVSIIPVGSLGLLLGRDWLDGVGCVLSFSKRVMRADHLSGHHIPLKQLAAGHFALRLIPSEWPIPGKMRWRRVGQDGVVALQISHSDWLQRKLLAVQSLSTNSHEHLLSEHSVCAAKLVGVSFDDGSCFDDLAHSMAQTPTATPTSTTSTSSSPNRAAALGIHGGGTRRPLRLPVEENHHPSPCKTPMARARHLLMVMSAALASIHAISIPFHQQHHAVAASSPADGFQRSHAYTAGNLKEAMWLRDRLGWQTSFVEDPMLQGMLAARSSKGVANKIRQEAVAEAKALAIKAKEEGKELQAVRELIGPKGGLPVLKTDLQKLASLLHVSFNEKTTVEQLKAGIKPAVQALMAKAPASSMTSSSSGASFQEEPPKPSKAPSLGAPTIAALPGPAPSTPSTTVGNLGTGVKMQDVQELLSQQDQKFQAMLNQVMTHMMSLQGSQMPVGIQTQGTMRYDMTAKDSEMDGHMTHGWTQQEIAAAQEGGFMTPEEMRRLNWEVQGDLRLLDRPNFEDTVLPLPCMVCSRDHAHQPVIGGSRITSRAGHYPVALAKAIVRGLEKQFHVDHGRCREVLAVDGAEEERSDDGGDSVMDPFNSESETSSMDDEGSPETKIPSAIRLAVKRLHENTGHRSNRRLARALVLSGAPKEVALAAKSLKCSICDEKKRPKSRRPTSLPTPKDVSDQVHLDIFESVDVSEQRFYIVHCIDWTSRFQMAEVLETKDSDSIVNWFQERWMSIFGPPRVIVADQGREFVSWVFQEMCDRHSILLHHIPVQAPWCNGVCERGGGILKGLLECCVKSRSVAGLADMKVALQECVLAYNADINELGVSPAQAAIGRQPRMIGDVLGNFGQRLAEHGLIDGRPSLARQVALRETARIAMTRLHFSKGIRKAELARSRSSTMTQQLEPGDIVYFWRESKYNSRTSPSKKRLSLRRWHGPALLVALEGHNAGYVSFKGQLSKCAREHLRSASSMEQISADVWHDAIQECVEAALHDVRRPQSEAVRGAPITPALPDARESSDAMPAIPETKPFHDLPPVAPAEVIQALDGNQLDFGSELPASSLSRRASAMSSAARAHSRQSSGAAPGTPVPALITGASQVPATPPLSSRMEESVEAARELEAVGKKRAAELEAETLREGSGFEAHVATTVLKSILKTKNDLVSQYAKAHKNDSPVEPQSPHYVDTLEADIRDGLMHPLKAIQQQVDRDKQNPELVEVQDHGNWSGQWPLPSRSSWMAHETCCVLWPSGGHEVNAAKTARREVKWRNIPLHERDAYRQAAETGWKVQTDNGAFEILTDAEAQKVRARLKAAGQMNKILTPRYIYTDKNDGLRFDNELQAEWRILEDKVRDGKLDKIGLSHLLLRYATSSEQVFPNTFVGSQAPMLKSGYIRRVIILLNPMANFGWLVFLLGSLQGSIAAPTSDAKATAAKPKPHILFLLADDLGWANIGFHRTSATTEDEKQGQLEVQTPTINQLVSEGVVLDRHYSYRICGPARSALLSGRLAPHVLVKNVAVTASNPEDPVSGFAGIPRNMTGMGAKVRAGGYKTHYTGKWDAGMATPQHTPYGRGFDSSFIYYQHANDYWNKKTGIQATGEITTCLNAFYDLMIENHTYRGPYKGAALTDACKDSTEPTPYCYEEKMFEEHSLQIINNHNTSDVEHPLFLFHAFHLLHTPLQVPKYYYEQIEKDVIQRGGKAFDSQNRRMLMAMTKYMDDTIKNLTAAFKAKGMWNNTLVVFTTDNGGPIYEPGSANNYPLRGGKYSDFEGGVRTTTFISGGYIPEARRGHVHNGIVSVADWYTIFSELAGVDPRDTQAEEANKWLKEQGLSLLAPVDGKAGQLDATLGGTAGPRDSEPLFLSGSALLEYPYKLVTGKQPYMVHTGPLYPNCSTIGSMQKGNGPDFIDFSVLEEKIDLGDSHYWYPQVKKEEKPEEKVMGTGRPCPVEFEEYEIDRIVFGTGLDDPDGMIAGAKEDDVVTWSWAHEKVDMVVNGAGWAWQGLSEVNRRQRGPCREVGAMRLGQWATGRDEKGSNR</sequence>
<dbReference type="Gene3D" id="3.30.420.10">
    <property type="entry name" value="Ribonuclease H-like superfamily/Ribonuclease H"/>
    <property type="match status" value="1"/>
</dbReference>
<comment type="caution">
    <text evidence="6">The sequence shown here is derived from an EMBL/GenBank/DDBJ whole genome shotgun (WGS) entry which is preliminary data.</text>
</comment>
<dbReference type="SUPFAM" id="SSF53098">
    <property type="entry name" value="Ribonuclease H-like"/>
    <property type="match status" value="1"/>
</dbReference>
<gene>
    <name evidence="6" type="ORF">CCMP2556_LOCUS30033</name>
</gene>
<organism evidence="6 7">
    <name type="scientific">Durusdinium trenchii</name>
    <dbReference type="NCBI Taxonomy" id="1381693"/>
    <lineage>
        <taxon>Eukaryota</taxon>
        <taxon>Sar</taxon>
        <taxon>Alveolata</taxon>
        <taxon>Dinophyceae</taxon>
        <taxon>Suessiales</taxon>
        <taxon>Symbiodiniaceae</taxon>
        <taxon>Durusdinium</taxon>
    </lineage>
</organism>
<feature type="compositionally biased region" description="Low complexity" evidence="4">
    <location>
        <begin position="885"/>
        <end position="894"/>
    </location>
</feature>
<feature type="region of interest" description="Disordered" evidence="4">
    <location>
        <begin position="370"/>
        <end position="397"/>
    </location>
</feature>
<dbReference type="PROSITE" id="PS50994">
    <property type="entry name" value="INTEGRASE"/>
    <property type="match status" value="1"/>
</dbReference>
<evidence type="ECO:0000256" key="1">
    <source>
        <dbReference type="ARBA" id="ARBA00022723"/>
    </source>
</evidence>
<feature type="compositionally biased region" description="Polar residues" evidence="4">
    <location>
        <begin position="376"/>
        <end position="397"/>
    </location>
</feature>
<evidence type="ECO:0000259" key="5">
    <source>
        <dbReference type="PROSITE" id="PS50994"/>
    </source>
</evidence>
<keyword evidence="1" id="KW-0479">Metal-binding</keyword>
<feature type="region of interest" description="Disordered" evidence="4">
    <location>
        <begin position="289"/>
        <end position="308"/>
    </location>
</feature>